<gene>
    <name evidence="2" type="ORF">J2S55_008393</name>
</gene>
<comment type="caution">
    <text evidence="2">The sequence shown here is derived from an EMBL/GenBank/DDBJ whole genome shotgun (WGS) entry which is preliminary data.</text>
</comment>
<sequence length="101" mass="10677">MNFRRISIMTAPLLVAAAIALPVTAAHASGTSQTATAQVAADSCSRASADARAWLKKLNKPTTGSWSVLRSRIYSVTDGMWSGATKQAGVNIATRLTRLCR</sequence>
<evidence type="ECO:0000313" key="2">
    <source>
        <dbReference type="EMBL" id="MDP9869127.1"/>
    </source>
</evidence>
<evidence type="ECO:0000256" key="1">
    <source>
        <dbReference type="SAM" id="SignalP"/>
    </source>
</evidence>
<protein>
    <recommendedName>
        <fullName evidence="4">Secreted protein</fullName>
    </recommendedName>
</protein>
<dbReference type="EMBL" id="JAUSRB010000002">
    <property type="protein sequence ID" value="MDP9869127.1"/>
    <property type="molecule type" value="Genomic_DNA"/>
</dbReference>
<organism evidence="2 3">
    <name type="scientific">Streptosporangium brasiliense</name>
    <dbReference type="NCBI Taxonomy" id="47480"/>
    <lineage>
        <taxon>Bacteria</taxon>
        <taxon>Bacillati</taxon>
        <taxon>Actinomycetota</taxon>
        <taxon>Actinomycetes</taxon>
        <taxon>Streptosporangiales</taxon>
        <taxon>Streptosporangiaceae</taxon>
        <taxon>Streptosporangium</taxon>
    </lineage>
</organism>
<feature type="signal peptide" evidence="1">
    <location>
        <begin position="1"/>
        <end position="28"/>
    </location>
</feature>
<name>A0ABT9RIK1_9ACTN</name>
<evidence type="ECO:0000313" key="3">
    <source>
        <dbReference type="Proteomes" id="UP001230426"/>
    </source>
</evidence>
<keyword evidence="3" id="KW-1185">Reference proteome</keyword>
<keyword evidence="1" id="KW-0732">Signal</keyword>
<dbReference type="RefSeq" id="WP_306872665.1">
    <property type="nucleotide sequence ID" value="NZ_JAUSRB010000002.1"/>
</dbReference>
<dbReference type="Proteomes" id="UP001230426">
    <property type="component" value="Unassembled WGS sequence"/>
</dbReference>
<feature type="chain" id="PRO_5046077667" description="Secreted protein" evidence="1">
    <location>
        <begin position="29"/>
        <end position="101"/>
    </location>
</feature>
<reference evidence="2 3" key="1">
    <citation type="submission" date="2023-07" db="EMBL/GenBank/DDBJ databases">
        <title>Sequencing the genomes of 1000 actinobacteria strains.</title>
        <authorList>
            <person name="Klenk H.-P."/>
        </authorList>
    </citation>
    <scope>NUCLEOTIDE SEQUENCE [LARGE SCALE GENOMIC DNA]</scope>
    <source>
        <strain evidence="2 3">DSM 44109</strain>
    </source>
</reference>
<proteinExistence type="predicted"/>
<accession>A0ABT9RIK1</accession>
<evidence type="ECO:0008006" key="4">
    <source>
        <dbReference type="Google" id="ProtNLM"/>
    </source>
</evidence>